<feature type="compositionally biased region" description="Low complexity" evidence="1">
    <location>
        <begin position="112"/>
        <end position="121"/>
    </location>
</feature>
<dbReference type="Proteomes" id="UP000002630">
    <property type="component" value="Linkage Group LG06"/>
</dbReference>
<dbReference type="OrthoDB" id="289913at2759"/>
<protein>
    <submittedName>
        <fullName evidence="2">Vps8</fullName>
    </submittedName>
</protein>
<dbReference type="InParanoid" id="D8LRX1"/>
<sequence>MGGVLDALLQRTLSSMAGYVPLPAIVKKVVSDHAGSSLGEFRHVILAMLDTYSYDTAIHRTAASLLFESLRTVVRERHTLKGAGVRVSAVGGFDLHPPRIAAADGPTRTRNASAAAAASAAGSPPEQRGGVFSVGGSGGGGGGGGGGGRRSLALHHPPVPSGLLGAVGSGVISVSSGGVAVVEHLGRGGGGGGDEGSRNDEGDGDGDDDGSSGAGARRAASSPPPPPPPAMSQQDASASLWRLRAARRRRQAKGDKMRSLARWSAGEDTGPTRGDGGDRARGTIGHIPVMNRGGTKVSGRNGGGVGGGALGGDENGRVHQRGGPGAAAAAAAAGGAAANQYRRETAAAGEEEQSRGRQALGWGSALQARAALALPASFLAKRT</sequence>
<feature type="compositionally biased region" description="Low complexity" evidence="1">
    <location>
        <begin position="231"/>
        <end position="243"/>
    </location>
</feature>
<dbReference type="InterPro" id="IPR045111">
    <property type="entry name" value="Vps41/Vps8"/>
</dbReference>
<evidence type="ECO:0000256" key="1">
    <source>
        <dbReference type="SAM" id="MobiDB-lite"/>
    </source>
</evidence>
<feature type="region of interest" description="Disordered" evidence="1">
    <location>
        <begin position="183"/>
        <end position="300"/>
    </location>
</feature>
<gene>
    <name evidence="2" type="ORF">Esi_0007_0228</name>
</gene>
<proteinExistence type="predicted"/>
<evidence type="ECO:0000313" key="3">
    <source>
        <dbReference type="Proteomes" id="UP000002630"/>
    </source>
</evidence>
<reference evidence="2 3" key="1">
    <citation type="journal article" date="2010" name="Nature">
        <title>The Ectocarpus genome and the independent evolution of multicellularity in brown algae.</title>
        <authorList>
            <person name="Cock J.M."/>
            <person name="Sterck L."/>
            <person name="Rouze P."/>
            <person name="Scornet D."/>
            <person name="Allen A.E."/>
            <person name="Amoutzias G."/>
            <person name="Anthouard V."/>
            <person name="Artiguenave F."/>
            <person name="Aury J.M."/>
            <person name="Badger J.H."/>
            <person name="Beszteri B."/>
            <person name="Billiau K."/>
            <person name="Bonnet E."/>
            <person name="Bothwell J.H."/>
            <person name="Bowler C."/>
            <person name="Boyen C."/>
            <person name="Brownlee C."/>
            <person name="Carrano C.J."/>
            <person name="Charrier B."/>
            <person name="Cho G.Y."/>
            <person name="Coelho S.M."/>
            <person name="Collen J."/>
            <person name="Corre E."/>
            <person name="Da Silva C."/>
            <person name="Delage L."/>
            <person name="Delaroque N."/>
            <person name="Dittami S.M."/>
            <person name="Doulbeau S."/>
            <person name="Elias M."/>
            <person name="Farnham G."/>
            <person name="Gachon C.M."/>
            <person name="Gschloessl B."/>
            <person name="Heesch S."/>
            <person name="Jabbari K."/>
            <person name="Jubin C."/>
            <person name="Kawai H."/>
            <person name="Kimura K."/>
            <person name="Kloareg B."/>
            <person name="Kupper F.C."/>
            <person name="Lang D."/>
            <person name="Le Bail A."/>
            <person name="Leblanc C."/>
            <person name="Lerouge P."/>
            <person name="Lohr M."/>
            <person name="Lopez P.J."/>
            <person name="Martens C."/>
            <person name="Maumus F."/>
            <person name="Michel G."/>
            <person name="Miranda-Saavedra D."/>
            <person name="Morales J."/>
            <person name="Moreau H."/>
            <person name="Motomura T."/>
            <person name="Nagasato C."/>
            <person name="Napoli C.A."/>
            <person name="Nelson D.R."/>
            <person name="Nyvall-Collen P."/>
            <person name="Peters A.F."/>
            <person name="Pommier C."/>
            <person name="Potin P."/>
            <person name="Poulain J."/>
            <person name="Quesneville H."/>
            <person name="Read B."/>
            <person name="Rensing S.A."/>
            <person name="Ritter A."/>
            <person name="Rousvoal S."/>
            <person name="Samanta M."/>
            <person name="Samson G."/>
            <person name="Schroeder D.C."/>
            <person name="Segurens B."/>
            <person name="Strittmatter M."/>
            <person name="Tonon T."/>
            <person name="Tregear J.W."/>
            <person name="Valentin K."/>
            <person name="von Dassow P."/>
            <person name="Yamagishi T."/>
            <person name="Van de Peer Y."/>
            <person name="Wincker P."/>
        </authorList>
    </citation>
    <scope>NUCLEOTIDE SEQUENCE [LARGE SCALE GENOMIC DNA]</scope>
    <source>
        <strain evidence="3">Ec32 / CCAP1310/4</strain>
    </source>
</reference>
<dbReference type="GO" id="GO:0034058">
    <property type="term" value="P:endosomal vesicle fusion"/>
    <property type="evidence" value="ECO:0007669"/>
    <property type="project" value="TreeGrafter"/>
</dbReference>
<dbReference type="GO" id="GO:0030897">
    <property type="term" value="C:HOPS complex"/>
    <property type="evidence" value="ECO:0007669"/>
    <property type="project" value="TreeGrafter"/>
</dbReference>
<keyword evidence="3" id="KW-1185">Reference proteome</keyword>
<evidence type="ECO:0000313" key="2">
    <source>
        <dbReference type="EMBL" id="CBN73888.1"/>
    </source>
</evidence>
<accession>D8LRX1</accession>
<dbReference type="EMBL" id="FN649731">
    <property type="protein sequence ID" value="CBN73888.1"/>
    <property type="molecule type" value="Genomic_DNA"/>
</dbReference>
<dbReference type="EMBL" id="FN648926">
    <property type="protein sequence ID" value="CBN73888.1"/>
    <property type="molecule type" value="Genomic_DNA"/>
</dbReference>
<feature type="region of interest" description="Disordered" evidence="1">
    <location>
        <begin position="100"/>
        <end position="156"/>
    </location>
</feature>
<dbReference type="GO" id="GO:0006623">
    <property type="term" value="P:protein targeting to vacuole"/>
    <property type="evidence" value="ECO:0007669"/>
    <property type="project" value="InterPro"/>
</dbReference>
<dbReference type="AlphaFoldDB" id="D8LRX1"/>
<dbReference type="PANTHER" id="PTHR12616">
    <property type="entry name" value="VACUOLAR PROTEIN SORTING VPS41"/>
    <property type="match status" value="1"/>
</dbReference>
<feature type="compositionally biased region" description="Gly residues" evidence="1">
    <location>
        <begin position="132"/>
        <end position="149"/>
    </location>
</feature>
<dbReference type="PANTHER" id="PTHR12616:SF8">
    <property type="entry name" value="VACUOLAR PROTEIN SORTING-ASSOCIATED PROTEIN 8 HOMOLOG"/>
    <property type="match status" value="1"/>
</dbReference>
<dbReference type="GO" id="GO:0005770">
    <property type="term" value="C:late endosome"/>
    <property type="evidence" value="ECO:0007669"/>
    <property type="project" value="TreeGrafter"/>
</dbReference>
<name>D8LRX1_ECTSI</name>
<organism evidence="2 3">
    <name type="scientific">Ectocarpus siliculosus</name>
    <name type="common">Brown alga</name>
    <name type="synonym">Conferva siliculosa</name>
    <dbReference type="NCBI Taxonomy" id="2880"/>
    <lineage>
        <taxon>Eukaryota</taxon>
        <taxon>Sar</taxon>
        <taxon>Stramenopiles</taxon>
        <taxon>Ochrophyta</taxon>
        <taxon>PX clade</taxon>
        <taxon>Phaeophyceae</taxon>
        <taxon>Ectocarpales</taxon>
        <taxon>Ectocarpaceae</taxon>
        <taxon>Ectocarpus</taxon>
    </lineage>
</organism>